<keyword evidence="12" id="KW-1185">Reference proteome</keyword>
<reference evidence="11 12" key="1">
    <citation type="journal article" date="2024" name="G3 (Bethesda)">
        <title>Genome assembly of Hibiscus sabdariffa L. provides insights into metabolisms of medicinal natural products.</title>
        <authorList>
            <person name="Kim T."/>
        </authorList>
    </citation>
    <scope>NUCLEOTIDE SEQUENCE [LARGE SCALE GENOMIC DNA]</scope>
    <source>
        <strain evidence="11">TK-2024</strain>
        <tissue evidence="11">Old leaves</tissue>
    </source>
</reference>
<evidence type="ECO:0000256" key="3">
    <source>
        <dbReference type="ARBA" id="ARBA00022475"/>
    </source>
</evidence>
<feature type="coiled-coil region" evidence="10">
    <location>
        <begin position="186"/>
        <end position="227"/>
    </location>
</feature>
<evidence type="ECO:0000256" key="7">
    <source>
        <dbReference type="ARBA" id="ARBA00023054"/>
    </source>
</evidence>
<keyword evidence="3" id="KW-1003">Cell membrane</keyword>
<evidence type="ECO:0000256" key="4">
    <source>
        <dbReference type="ARBA" id="ARBA00022692"/>
    </source>
</evidence>
<accession>A0ABR2DWN4</accession>
<dbReference type="EMBL" id="JBBPBM010000021">
    <property type="protein sequence ID" value="KAK8548258.1"/>
    <property type="molecule type" value="Genomic_DNA"/>
</dbReference>
<keyword evidence="5" id="KW-0256">Endoplasmic reticulum</keyword>
<feature type="coiled-coil region" evidence="10">
    <location>
        <begin position="59"/>
        <end position="86"/>
    </location>
</feature>
<dbReference type="PANTHER" id="PTHR32219">
    <property type="entry name" value="RNA-BINDING PROTEIN YLMH-RELATED"/>
    <property type="match status" value="1"/>
</dbReference>
<comment type="similarity">
    <text evidence="9">Belongs to the plant Proton pump-interactor protein family.</text>
</comment>
<gene>
    <name evidence="11" type="ORF">V6N12_061175</name>
</gene>
<comment type="subcellular location">
    <subcellularLocation>
        <location evidence="1">Cell membrane</location>
        <topology evidence="1">Single-pass membrane protein</topology>
    </subcellularLocation>
    <subcellularLocation>
        <location evidence="2">Endoplasmic reticulum membrane</location>
        <topology evidence="2">Single-pass membrane protein</topology>
    </subcellularLocation>
</comment>
<name>A0ABR2DWN4_9ROSI</name>
<evidence type="ECO:0000256" key="1">
    <source>
        <dbReference type="ARBA" id="ARBA00004162"/>
    </source>
</evidence>
<organism evidence="11 12">
    <name type="scientific">Hibiscus sabdariffa</name>
    <name type="common">roselle</name>
    <dbReference type="NCBI Taxonomy" id="183260"/>
    <lineage>
        <taxon>Eukaryota</taxon>
        <taxon>Viridiplantae</taxon>
        <taxon>Streptophyta</taxon>
        <taxon>Embryophyta</taxon>
        <taxon>Tracheophyta</taxon>
        <taxon>Spermatophyta</taxon>
        <taxon>Magnoliopsida</taxon>
        <taxon>eudicotyledons</taxon>
        <taxon>Gunneridae</taxon>
        <taxon>Pentapetalae</taxon>
        <taxon>rosids</taxon>
        <taxon>malvids</taxon>
        <taxon>Malvales</taxon>
        <taxon>Malvaceae</taxon>
        <taxon>Malvoideae</taxon>
        <taxon>Hibiscus</taxon>
    </lineage>
</organism>
<evidence type="ECO:0000256" key="6">
    <source>
        <dbReference type="ARBA" id="ARBA00022989"/>
    </source>
</evidence>
<keyword evidence="8" id="KW-0472">Membrane</keyword>
<keyword evidence="7 10" id="KW-0175">Coiled coil</keyword>
<proteinExistence type="inferred from homology"/>
<protein>
    <submittedName>
        <fullName evidence="11">Uncharacterized protein</fullName>
    </submittedName>
</protein>
<evidence type="ECO:0000256" key="9">
    <source>
        <dbReference type="ARBA" id="ARBA00038080"/>
    </source>
</evidence>
<comment type="caution">
    <text evidence="11">The sequence shown here is derived from an EMBL/GenBank/DDBJ whole genome shotgun (WGS) entry which is preliminary data.</text>
</comment>
<sequence>MAMNSSEANSLQIRNLGDEHRNSTETLTLEANSKPKKIVNRYYFVKFWPYKDPGEASKIAKSEQLIENLDQKLKQMDQEFKLLKIHTHNSFIYVVENQQFHMDCTGKRRRSIICNSLRMSLIHSFFHINTKEDQNILKAIKAGFHMEVIRCGNMDKSRYSQMLEEPKQIDDRKKRNANIFNPLTVKNAIEEKIKIAKRISLELREEQREVKLKTKHLEKQLKHMKDEAFVYHTRRPEMSKRKEAARHCILKLRQTSVEMNDKYDEYVSLMSNARELCRNKDIAALSKLSHHQVEEFMSEWNQSYVKTFRVNYEFSILDSLRNRRLCHDGRIEFWDEDRETLRYIEDESDNRCLNF</sequence>
<evidence type="ECO:0000256" key="2">
    <source>
        <dbReference type="ARBA" id="ARBA00004389"/>
    </source>
</evidence>
<dbReference type="Proteomes" id="UP001472677">
    <property type="component" value="Unassembled WGS sequence"/>
</dbReference>
<evidence type="ECO:0000256" key="8">
    <source>
        <dbReference type="ARBA" id="ARBA00023136"/>
    </source>
</evidence>
<evidence type="ECO:0000313" key="11">
    <source>
        <dbReference type="EMBL" id="KAK8548258.1"/>
    </source>
</evidence>
<evidence type="ECO:0000256" key="5">
    <source>
        <dbReference type="ARBA" id="ARBA00022824"/>
    </source>
</evidence>
<keyword evidence="6" id="KW-1133">Transmembrane helix</keyword>
<dbReference type="InterPro" id="IPR055282">
    <property type="entry name" value="PPI1-4"/>
</dbReference>
<evidence type="ECO:0000256" key="10">
    <source>
        <dbReference type="SAM" id="Coils"/>
    </source>
</evidence>
<keyword evidence="4" id="KW-0812">Transmembrane</keyword>
<evidence type="ECO:0000313" key="12">
    <source>
        <dbReference type="Proteomes" id="UP001472677"/>
    </source>
</evidence>
<dbReference type="PANTHER" id="PTHR32219:SF21">
    <property type="entry name" value="PROTON PUMP-INTERACTOR 1-LIKE"/>
    <property type="match status" value="1"/>
</dbReference>